<evidence type="ECO:0000313" key="2">
    <source>
        <dbReference type="Proteomes" id="UP001163831"/>
    </source>
</evidence>
<evidence type="ECO:0000313" key="1">
    <source>
        <dbReference type="EMBL" id="UYH50762.1"/>
    </source>
</evidence>
<protein>
    <submittedName>
        <fullName evidence="1">ABC transporter substrate-binding protein</fullName>
    </submittedName>
</protein>
<keyword evidence="2" id="KW-1185">Reference proteome</keyword>
<dbReference type="InterPro" id="IPR042245">
    <property type="entry name" value="Tgt2/MlaC_sf"/>
</dbReference>
<dbReference type="EMBL" id="CP107052">
    <property type="protein sequence ID" value="UYH50762.1"/>
    <property type="molecule type" value="Genomic_DNA"/>
</dbReference>
<dbReference type="RefSeq" id="WP_319806349.1">
    <property type="nucleotide sequence ID" value="NZ_CP107052.1"/>
</dbReference>
<dbReference type="Proteomes" id="UP001163831">
    <property type="component" value="Chromosome"/>
</dbReference>
<dbReference type="Gene3D" id="3.10.450.710">
    <property type="entry name" value="Tgt2/MlaC"/>
    <property type="match status" value="1"/>
</dbReference>
<organism evidence="1 2">
    <name type="scientific">Candidatus Kirkpatrickella diaphorinae</name>
    <dbReference type="NCBI Taxonomy" id="2984322"/>
    <lineage>
        <taxon>Bacteria</taxon>
        <taxon>Pseudomonadati</taxon>
        <taxon>Pseudomonadota</taxon>
        <taxon>Alphaproteobacteria</taxon>
        <taxon>Acetobacterales</taxon>
        <taxon>Acetobacteraceae</taxon>
        <taxon>Candidatus Kirkpatrickella</taxon>
    </lineage>
</organism>
<sequence>MLKYALFPSSLVRQGTVRNLSTAHGKDVRPGVSARVRFRHVVLSAAAIMAVSTSLNVAKAQTPARSEVAAPNAVAQPVEALYAGLRKLEANTDLSAAQRVKIMTPVIDAAFDLPTILRNSVGMRFANLSAQDQQSLLDSFRRFTVARYVSSFGKGEKTNFSIKPQSAATSYGDGKIIRSTIAGPDNRTEIDYVVQNLPHGYRITDVLLNGHISQVAAQRADFSAGLASGGAEGLKTLLDRKTKTFLGN</sequence>
<dbReference type="InterPro" id="IPR008869">
    <property type="entry name" value="MlaC/ttg2D"/>
</dbReference>
<accession>A0ABY6GGY0</accession>
<reference evidence="1" key="1">
    <citation type="submission" date="2022-10" db="EMBL/GenBank/DDBJ databases">
        <title>Candidatus Kirkpatrella diaphorinas gen. nov., sp. nov., an uncultured endosymbiont identified in a population of Diaphorina citri from Hawaii.</title>
        <authorList>
            <person name="Henry E.M."/>
            <person name="Carlson C.R."/>
            <person name="Kuo Y.-W."/>
        </authorList>
    </citation>
    <scope>NUCLEOTIDE SEQUENCE</scope>
    <source>
        <strain evidence="1">CADCRV1</strain>
    </source>
</reference>
<proteinExistence type="predicted"/>
<gene>
    <name evidence="1" type="ORF">N5W20_06495</name>
</gene>
<dbReference type="Pfam" id="PF05494">
    <property type="entry name" value="MlaC"/>
    <property type="match status" value="1"/>
</dbReference>
<name>A0ABY6GGY0_9PROT</name>